<comment type="caution">
    <text evidence="2">Lacks conserved residue(s) required for the propagation of feature annotation.</text>
</comment>
<dbReference type="InterPro" id="IPR036790">
    <property type="entry name" value="Frizzled_dom_sf"/>
</dbReference>
<proteinExistence type="predicted"/>
<gene>
    <name evidence="4" type="ORF">M9458_021308</name>
</gene>
<dbReference type="InterPro" id="IPR020067">
    <property type="entry name" value="Frizzled_dom"/>
</dbReference>
<evidence type="ECO:0000256" key="2">
    <source>
        <dbReference type="PROSITE-ProRule" id="PRU00090"/>
    </source>
</evidence>
<evidence type="ECO:0000313" key="5">
    <source>
        <dbReference type="Proteomes" id="UP001529510"/>
    </source>
</evidence>
<dbReference type="AlphaFoldDB" id="A0ABD0Q6P1"/>
<dbReference type="PROSITE" id="PS50038">
    <property type="entry name" value="FZ"/>
    <property type="match status" value="1"/>
</dbReference>
<dbReference type="Proteomes" id="UP001529510">
    <property type="component" value="Unassembled WGS sequence"/>
</dbReference>
<evidence type="ECO:0000256" key="1">
    <source>
        <dbReference type="ARBA" id="ARBA00023157"/>
    </source>
</evidence>
<evidence type="ECO:0000259" key="3">
    <source>
        <dbReference type="PROSITE" id="PS50038"/>
    </source>
</evidence>
<feature type="domain" description="FZ" evidence="3">
    <location>
        <begin position="1"/>
        <end position="95"/>
    </location>
</feature>
<reference evidence="4 5" key="1">
    <citation type="submission" date="2024-05" db="EMBL/GenBank/DDBJ databases">
        <title>Genome sequencing and assembly of Indian major carp, Cirrhinus mrigala (Hamilton, 1822).</title>
        <authorList>
            <person name="Mohindra V."/>
            <person name="Chowdhury L.M."/>
            <person name="Lal K."/>
            <person name="Jena J.K."/>
        </authorList>
    </citation>
    <scope>NUCLEOTIDE SEQUENCE [LARGE SCALE GENOMIC DNA]</scope>
    <source>
        <strain evidence="4">CM1030</strain>
        <tissue evidence="4">Blood</tissue>
    </source>
</reference>
<accession>A0ABD0Q6P1</accession>
<dbReference type="Pfam" id="PF01392">
    <property type="entry name" value="Fz"/>
    <property type="match status" value="1"/>
</dbReference>
<organism evidence="4 5">
    <name type="scientific">Cirrhinus mrigala</name>
    <name type="common">Mrigala</name>
    <dbReference type="NCBI Taxonomy" id="683832"/>
    <lineage>
        <taxon>Eukaryota</taxon>
        <taxon>Metazoa</taxon>
        <taxon>Chordata</taxon>
        <taxon>Craniata</taxon>
        <taxon>Vertebrata</taxon>
        <taxon>Euteleostomi</taxon>
        <taxon>Actinopterygii</taxon>
        <taxon>Neopterygii</taxon>
        <taxon>Teleostei</taxon>
        <taxon>Ostariophysi</taxon>
        <taxon>Cypriniformes</taxon>
        <taxon>Cyprinidae</taxon>
        <taxon>Labeoninae</taxon>
        <taxon>Labeonini</taxon>
        <taxon>Cirrhinus</taxon>
    </lineage>
</organism>
<dbReference type="Gene3D" id="1.10.2000.10">
    <property type="entry name" value="Frizzled cysteine-rich domain"/>
    <property type="match status" value="1"/>
</dbReference>
<comment type="caution">
    <text evidence="4">The sequence shown here is derived from an EMBL/GenBank/DDBJ whole genome shotgun (WGS) entry which is preliminary data.</text>
</comment>
<feature type="non-terminal residue" evidence="4">
    <location>
        <position position="100"/>
    </location>
</feature>
<sequence length="100" mass="11109">AFTMIGTSTQLSDQCSEFAIPSFCYYVFPLCEEGTRGPRRRQLCRDECEALENDLCNAEYTIARSNPLILMQLELPVCNLLPHPGSPDAASCIRIGLPPQ</sequence>
<evidence type="ECO:0000313" key="4">
    <source>
        <dbReference type="EMBL" id="KAL0181933.1"/>
    </source>
</evidence>
<keyword evidence="5" id="KW-1185">Reference proteome</keyword>
<dbReference type="EMBL" id="JAMKFB020000010">
    <property type="protein sequence ID" value="KAL0181933.1"/>
    <property type="molecule type" value="Genomic_DNA"/>
</dbReference>
<keyword evidence="1" id="KW-1015">Disulfide bond</keyword>
<feature type="non-terminal residue" evidence="4">
    <location>
        <position position="1"/>
    </location>
</feature>
<name>A0ABD0Q6P1_CIRMR</name>
<protein>
    <recommendedName>
        <fullName evidence="3">FZ domain-containing protein</fullName>
    </recommendedName>
</protein>